<reference evidence="1" key="1">
    <citation type="submission" date="2018-02" db="EMBL/GenBank/DDBJ databases">
        <title>Rhizophora mucronata_Transcriptome.</title>
        <authorList>
            <person name="Meera S.P."/>
            <person name="Sreeshan A."/>
            <person name="Augustine A."/>
        </authorList>
    </citation>
    <scope>NUCLEOTIDE SEQUENCE</scope>
    <source>
        <tissue evidence="1">Leaf</tissue>
    </source>
</reference>
<protein>
    <submittedName>
        <fullName evidence="1">Uncharacterized protein</fullName>
    </submittedName>
</protein>
<name>A0A2P2L3C4_RHIMU</name>
<proteinExistence type="predicted"/>
<evidence type="ECO:0000313" key="1">
    <source>
        <dbReference type="EMBL" id="MBX12471.1"/>
    </source>
</evidence>
<sequence length="45" mass="5183">MSSNKNSLSVTFLKIVTKDKTMRKKCLLRRLSLLNNRLSAVKFQA</sequence>
<dbReference type="AlphaFoldDB" id="A0A2P2L3C4"/>
<organism evidence="1">
    <name type="scientific">Rhizophora mucronata</name>
    <name type="common">Asiatic mangrove</name>
    <dbReference type="NCBI Taxonomy" id="61149"/>
    <lineage>
        <taxon>Eukaryota</taxon>
        <taxon>Viridiplantae</taxon>
        <taxon>Streptophyta</taxon>
        <taxon>Embryophyta</taxon>
        <taxon>Tracheophyta</taxon>
        <taxon>Spermatophyta</taxon>
        <taxon>Magnoliopsida</taxon>
        <taxon>eudicotyledons</taxon>
        <taxon>Gunneridae</taxon>
        <taxon>Pentapetalae</taxon>
        <taxon>rosids</taxon>
        <taxon>fabids</taxon>
        <taxon>Malpighiales</taxon>
        <taxon>Rhizophoraceae</taxon>
        <taxon>Rhizophora</taxon>
    </lineage>
</organism>
<accession>A0A2P2L3C4</accession>
<dbReference type="EMBL" id="GGEC01031987">
    <property type="protein sequence ID" value="MBX12471.1"/>
    <property type="molecule type" value="Transcribed_RNA"/>
</dbReference>